<dbReference type="Gene3D" id="3.40.50.300">
    <property type="entry name" value="P-loop containing nucleotide triphosphate hydrolases"/>
    <property type="match status" value="1"/>
</dbReference>
<dbReference type="InterPro" id="IPR048571">
    <property type="entry name" value="RuBisCO_activase_AAA_helical"/>
</dbReference>
<dbReference type="FunFam" id="3.40.50.300:FF:000258">
    <property type="entry name" value="Ribulose bisphosphate carboxylase/oxygenase activase, chloroplastic"/>
    <property type="match status" value="1"/>
</dbReference>
<dbReference type="PANTHER" id="PTHR32429:SF32">
    <property type="entry name" value="RIBULOSE BISPHOSPHATE CARBOXYLASE_OXYGENASE ACTIVASE, CHLOROPLASTIC"/>
    <property type="match status" value="1"/>
</dbReference>
<dbReference type="InterPro" id="IPR027417">
    <property type="entry name" value="P-loop_NTPase"/>
</dbReference>
<comment type="subcellular location">
    <subcellularLocation>
        <location evidence="1">Plastid</location>
        <location evidence="1">Chloroplast stroma</location>
    </subcellularLocation>
</comment>
<dbReference type="Pfam" id="PF21228">
    <property type="entry name" value="RuBisCO_activase_AAA_helical"/>
    <property type="match status" value="1"/>
</dbReference>
<name>A0A7S4LG34_9EUGL</name>
<evidence type="ECO:0000256" key="8">
    <source>
        <dbReference type="ARBA" id="ARBA00025781"/>
    </source>
</evidence>
<evidence type="ECO:0000256" key="2">
    <source>
        <dbReference type="ARBA" id="ARBA00022528"/>
    </source>
</evidence>
<protein>
    <submittedName>
        <fullName evidence="11">Uncharacterized protein</fullName>
    </submittedName>
</protein>
<sequence length="493" mass="53457">MGCVLLVAGSPVTNLNAVAPATATRVNPVMTAGVRAPVARAMQQPAGVAAAVGQEYASEPAQFQLPQEASSPKNFIMMALGGLSLVSVFSYLLGRSSAPKVAMAATTGRRSMALEASSSQRGRWRGMDADMDMSDDQQDIGRGAQMVDPVFRGWAGSGTHEAVMSSQDYTSQAQRKFDPAMNNTFADYYISKSFYNKMVLHITKNFMDIPRIKVPLILGIWGGKGQGKTFQSELVYRKLGISPIVMSAGELESGNAGEPAKLVRQRYREAADIIKKGNMCSLFINDLDAGAGRMGGGTQYTVNNQMVNATLMNIADNPTNVQLPGVYKKEEIKRVPIVCTGNDFSTLYAPLIRDGRMEKFYWNPTREDRIGVCCGIFKDDPISGDEVAILVDTFPGQSIDFFGSLRSRIYDDAIWEYVTATGVENLNKNLVNTREPPKMAMPQMTLAKLLEYGDYIVKEQDNVKKVQLADAYLDGAVLAGSGGSSNPPPSLLA</sequence>
<feature type="domain" description="ATPase AAA-type core" evidence="9">
    <location>
        <begin position="220"/>
        <end position="362"/>
    </location>
</feature>
<dbReference type="Pfam" id="PF00004">
    <property type="entry name" value="AAA"/>
    <property type="match status" value="1"/>
</dbReference>
<comment type="function">
    <text evidence="7">Activation of RuBisCO (ribulose-1,5-bisphosphate carboxylase/oxygenase; EC 4.1.1.39) involves the ATP-dependent carboxylation of the epsilon-amino group of lysine leading to a carbamate structure.</text>
</comment>
<keyword evidence="6" id="KW-0809">Transit peptide</keyword>
<keyword evidence="3" id="KW-0934">Plastid</keyword>
<dbReference type="PANTHER" id="PTHR32429">
    <property type="match status" value="1"/>
</dbReference>
<comment type="similarity">
    <text evidence="8">Belongs to the RuBisCO activase family.</text>
</comment>
<gene>
    <name evidence="11" type="ORF">EGYM00163_LOCUS38114</name>
</gene>
<dbReference type="AlphaFoldDB" id="A0A7S4LG34"/>
<dbReference type="Gene3D" id="1.10.8.1070">
    <property type="match status" value="1"/>
</dbReference>
<keyword evidence="2" id="KW-0150">Chloroplast</keyword>
<evidence type="ECO:0000256" key="3">
    <source>
        <dbReference type="ARBA" id="ARBA00022640"/>
    </source>
</evidence>
<dbReference type="EMBL" id="HBJA01110492">
    <property type="protein sequence ID" value="CAE0826857.1"/>
    <property type="molecule type" value="Transcribed_RNA"/>
</dbReference>
<evidence type="ECO:0000256" key="7">
    <source>
        <dbReference type="ARBA" id="ARBA00025556"/>
    </source>
</evidence>
<dbReference type="InterPro" id="IPR003959">
    <property type="entry name" value="ATPase_AAA_core"/>
</dbReference>
<feature type="domain" description="Ribulose bisphosphate carboxylase/oxygenase activase AAA helical" evidence="10">
    <location>
        <begin position="366"/>
        <end position="460"/>
    </location>
</feature>
<dbReference type="GO" id="GO:0009570">
    <property type="term" value="C:chloroplast stroma"/>
    <property type="evidence" value="ECO:0007669"/>
    <property type="project" value="UniProtKB-SubCell"/>
</dbReference>
<evidence type="ECO:0000256" key="1">
    <source>
        <dbReference type="ARBA" id="ARBA00004470"/>
    </source>
</evidence>
<evidence type="ECO:0000256" key="6">
    <source>
        <dbReference type="ARBA" id="ARBA00022946"/>
    </source>
</evidence>
<evidence type="ECO:0000259" key="10">
    <source>
        <dbReference type="Pfam" id="PF21228"/>
    </source>
</evidence>
<dbReference type="GO" id="GO:0005524">
    <property type="term" value="F:ATP binding"/>
    <property type="evidence" value="ECO:0007669"/>
    <property type="project" value="UniProtKB-KW"/>
</dbReference>
<dbReference type="GO" id="GO:0016887">
    <property type="term" value="F:ATP hydrolysis activity"/>
    <property type="evidence" value="ECO:0007669"/>
    <property type="project" value="InterPro"/>
</dbReference>
<evidence type="ECO:0000313" key="11">
    <source>
        <dbReference type="EMBL" id="CAE0826857.1"/>
    </source>
</evidence>
<keyword evidence="4" id="KW-0547">Nucleotide-binding</keyword>
<evidence type="ECO:0000256" key="5">
    <source>
        <dbReference type="ARBA" id="ARBA00022840"/>
    </source>
</evidence>
<keyword evidence="5" id="KW-0067">ATP-binding</keyword>
<evidence type="ECO:0000256" key="4">
    <source>
        <dbReference type="ARBA" id="ARBA00022741"/>
    </source>
</evidence>
<dbReference type="SUPFAM" id="SSF52540">
    <property type="entry name" value="P-loop containing nucleoside triphosphate hydrolases"/>
    <property type="match status" value="1"/>
</dbReference>
<accession>A0A7S4LG34</accession>
<proteinExistence type="inferred from homology"/>
<dbReference type="FunFam" id="1.10.8.1070:FF:000001">
    <property type="entry name" value="Ribulose bisphosphate carboxylase/oxygenase activase, chloroplastic"/>
    <property type="match status" value="1"/>
</dbReference>
<reference evidence="11" key="1">
    <citation type="submission" date="2021-01" db="EMBL/GenBank/DDBJ databases">
        <authorList>
            <person name="Corre E."/>
            <person name="Pelletier E."/>
            <person name="Niang G."/>
            <person name="Scheremetjew M."/>
            <person name="Finn R."/>
            <person name="Kale V."/>
            <person name="Holt S."/>
            <person name="Cochrane G."/>
            <person name="Meng A."/>
            <person name="Brown T."/>
            <person name="Cohen L."/>
        </authorList>
    </citation>
    <scope>NUCLEOTIDE SEQUENCE</scope>
    <source>
        <strain evidence="11">CCMP1594</strain>
    </source>
</reference>
<dbReference type="InterPro" id="IPR044960">
    <property type="entry name" value="RCA-like"/>
</dbReference>
<evidence type="ECO:0000259" key="9">
    <source>
        <dbReference type="Pfam" id="PF00004"/>
    </source>
</evidence>
<organism evidence="11">
    <name type="scientific">Eutreptiella gymnastica</name>
    <dbReference type="NCBI Taxonomy" id="73025"/>
    <lineage>
        <taxon>Eukaryota</taxon>
        <taxon>Discoba</taxon>
        <taxon>Euglenozoa</taxon>
        <taxon>Euglenida</taxon>
        <taxon>Spirocuta</taxon>
        <taxon>Euglenophyceae</taxon>
        <taxon>Eutreptiales</taxon>
        <taxon>Eutreptiaceae</taxon>
        <taxon>Eutreptiella</taxon>
    </lineage>
</organism>
<dbReference type="GO" id="GO:0009579">
    <property type="term" value="C:thylakoid"/>
    <property type="evidence" value="ECO:0007669"/>
    <property type="project" value="TreeGrafter"/>
</dbReference>